<dbReference type="RefSeq" id="WP_006022590.1">
    <property type="nucleotide sequence ID" value="NZ_CCAZ020000002.1"/>
</dbReference>
<reference evidence="1 2" key="1">
    <citation type="journal article" date="2014" name="Genome Announc.">
        <title>Genome Sequence of Afipia felis Strain 76713, Isolated in Hospital Water Using an Amoeba Co-Culture Procedure.</title>
        <authorList>
            <person name="Benamar S."/>
            <person name="La Scola B."/>
            <person name="Croce O."/>
        </authorList>
    </citation>
    <scope>NUCLEOTIDE SEQUENCE [LARGE SCALE GENOMIC DNA]</scope>
    <source>
        <strain evidence="1 2">76713</strain>
    </source>
</reference>
<name>A0A090MSF9_AFIFE</name>
<dbReference type="EMBL" id="CCAZ020000002">
    <property type="protein sequence ID" value="CEG10290.1"/>
    <property type="molecule type" value="Genomic_DNA"/>
</dbReference>
<keyword evidence="2" id="KW-1185">Reference proteome</keyword>
<evidence type="ECO:0000313" key="2">
    <source>
        <dbReference type="Proteomes" id="UP000035762"/>
    </source>
</evidence>
<dbReference type="OrthoDB" id="8245513at2"/>
<proteinExistence type="predicted"/>
<protein>
    <submittedName>
        <fullName evidence="1">Uncharacterized protein</fullName>
    </submittedName>
</protein>
<dbReference type="AlphaFoldDB" id="A0A090MSF9"/>
<comment type="caution">
    <text evidence="1">The sequence shown here is derived from an EMBL/GenBank/DDBJ whole genome shotgun (WGS) entry which is preliminary data.</text>
</comment>
<dbReference type="Proteomes" id="UP000035762">
    <property type="component" value="Unassembled WGS sequence"/>
</dbReference>
<organism evidence="1 2">
    <name type="scientific">Afipia felis</name>
    <name type="common">Cat scratch disease bacillus</name>
    <dbReference type="NCBI Taxonomy" id="1035"/>
    <lineage>
        <taxon>Bacteria</taxon>
        <taxon>Pseudomonadati</taxon>
        <taxon>Pseudomonadota</taxon>
        <taxon>Alphaproteobacteria</taxon>
        <taxon>Hyphomicrobiales</taxon>
        <taxon>Nitrobacteraceae</taxon>
        <taxon>Afipia</taxon>
    </lineage>
</organism>
<evidence type="ECO:0000313" key="1">
    <source>
        <dbReference type="EMBL" id="CEG10290.1"/>
    </source>
</evidence>
<accession>A0A090MSF9</accession>
<gene>
    <name evidence="1" type="ORF">BN961_03728</name>
</gene>
<dbReference type="STRING" id="1035.BN961_03728"/>
<sequence length="150" mass="16853">MSEQFKTLPERIQALSDATSCSSFSLTSVEQTKGFQIIAFVDSCFGDSQCEIDACGLIAAMLIAFAKARSDPFTFHYFATRALHDGLERCIAILVQRGERLPVVAYALIANYIRWTARRREMALAAAFERLRLYPTLPNMLIWPPKRTPG</sequence>